<evidence type="ECO:0000313" key="2">
    <source>
        <dbReference type="Proteomes" id="UP000289372"/>
    </source>
</evidence>
<sequence>MRKVLLGWSRILADPAPAWGDERPLRGRCTLLAERCRHRSACACGRSYSPWAGLPAVCGSARIHYATTRRWPHSPPA</sequence>
<proteinExistence type="predicted"/>
<dbReference type="Proteomes" id="UP000289372">
    <property type="component" value="Unassembled WGS sequence"/>
</dbReference>
<organism evidence="1 2">
    <name type="scientific">Xanthomonas perforans</name>
    <dbReference type="NCBI Taxonomy" id="442694"/>
    <lineage>
        <taxon>Bacteria</taxon>
        <taxon>Pseudomonadati</taxon>
        <taxon>Pseudomonadota</taxon>
        <taxon>Gammaproteobacteria</taxon>
        <taxon>Lysobacterales</taxon>
        <taxon>Lysobacteraceae</taxon>
        <taxon>Xanthomonas</taxon>
    </lineage>
</organism>
<evidence type="ECO:0000313" key="1">
    <source>
        <dbReference type="EMBL" id="RXD51345.1"/>
    </source>
</evidence>
<protein>
    <submittedName>
        <fullName evidence="1">Uncharacterized protein</fullName>
    </submittedName>
</protein>
<dbReference type="EMBL" id="PUUL01000104">
    <property type="protein sequence ID" value="RXD51345.1"/>
    <property type="molecule type" value="Genomic_DNA"/>
</dbReference>
<dbReference type="KEGG" id="xpe:BJD13_14785"/>
<comment type="caution">
    <text evidence="1">The sequence shown here is derived from an EMBL/GenBank/DDBJ whole genome shotgun (WGS) entry which is preliminary data.</text>
</comment>
<gene>
    <name evidence="1" type="ORF">DB769_17120</name>
</gene>
<dbReference type="AlphaFoldDB" id="A0AAQ0YL39"/>
<accession>A0AAQ0YL39</accession>
<name>A0AAQ0YL39_XANPE</name>
<reference evidence="1 2" key="1">
    <citation type="submission" date="2018-02" db="EMBL/GenBank/DDBJ databases">
        <title>Characterization of Xanthomonas diversity in transplant houses and field plants.</title>
        <authorList>
            <person name="Abrahamian P."/>
            <person name="Timilsina S."/>
            <person name="Minsavage G.V."/>
            <person name="Goss E.M."/>
            <person name="Jones J.B."/>
            <person name="Vallad G.E."/>
        </authorList>
    </citation>
    <scope>NUCLEOTIDE SEQUENCE [LARGE SCALE GENOMIC DNA]</scope>
    <source>
        <strain evidence="1 2">GEV2132</strain>
    </source>
</reference>